<evidence type="ECO:0000313" key="8">
    <source>
        <dbReference type="EMBL" id="SDJ45907.1"/>
    </source>
</evidence>
<name>A0A1G8TWU0_ANEMI</name>
<dbReference type="Gene3D" id="1.20.1250.20">
    <property type="entry name" value="MFS general substrate transporter like domains"/>
    <property type="match status" value="2"/>
</dbReference>
<dbReference type="InterPro" id="IPR011701">
    <property type="entry name" value="MFS"/>
</dbReference>
<dbReference type="InterPro" id="IPR020846">
    <property type="entry name" value="MFS_dom"/>
</dbReference>
<evidence type="ECO:0000256" key="3">
    <source>
        <dbReference type="ARBA" id="ARBA00022692"/>
    </source>
</evidence>
<gene>
    <name evidence="8" type="ORF">SAMN04487909_11851</name>
</gene>
<feature type="transmembrane region" description="Helical" evidence="6">
    <location>
        <begin position="73"/>
        <end position="93"/>
    </location>
</feature>
<dbReference type="GO" id="GO:0022857">
    <property type="term" value="F:transmembrane transporter activity"/>
    <property type="evidence" value="ECO:0007669"/>
    <property type="project" value="InterPro"/>
</dbReference>
<evidence type="ECO:0000256" key="2">
    <source>
        <dbReference type="ARBA" id="ARBA00022448"/>
    </source>
</evidence>
<evidence type="ECO:0000256" key="4">
    <source>
        <dbReference type="ARBA" id="ARBA00022989"/>
    </source>
</evidence>
<evidence type="ECO:0000313" key="9">
    <source>
        <dbReference type="Proteomes" id="UP000182836"/>
    </source>
</evidence>
<dbReference type="GO" id="GO:0005886">
    <property type="term" value="C:plasma membrane"/>
    <property type="evidence" value="ECO:0007669"/>
    <property type="project" value="UniProtKB-SubCell"/>
</dbReference>
<evidence type="ECO:0000256" key="6">
    <source>
        <dbReference type="SAM" id="Phobius"/>
    </source>
</evidence>
<dbReference type="Pfam" id="PF07690">
    <property type="entry name" value="MFS_1"/>
    <property type="match status" value="1"/>
</dbReference>
<keyword evidence="2" id="KW-0813">Transport</keyword>
<dbReference type="AlphaFoldDB" id="A0A1G8TWU0"/>
<feature type="domain" description="Major facilitator superfamily (MFS) profile" evidence="7">
    <location>
        <begin position="39"/>
        <end position="476"/>
    </location>
</feature>
<feature type="transmembrane region" description="Helical" evidence="6">
    <location>
        <begin position="322"/>
        <end position="341"/>
    </location>
</feature>
<dbReference type="PANTHER" id="PTHR23501:SF154">
    <property type="entry name" value="MULTIDRUG-EFFLUX TRANSPORTER RV1634-RELATED"/>
    <property type="match status" value="1"/>
</dbReference>
<dbReference type="PANTHER" id="PTHR23501">
    <property type="entry name" value="MAJOR FACILITATOR SUPERFAMILY"/>
    <property type="match status" value="1"/>
</dbReference>
<accession>A0A1G8TWU0</accession>
<feature type="transmembrane region" description="Helical" evidence="6">
    <location>
        <begin position="293"/>
        <end position="310"/>
    </location>
</feature>
<reference evidence="8 9" key="1">
    <citation type="submission" date="2016-10" db="EMBL/GenBank/DDBJ databases">
        <authorList>
            <person name="de Groot N.N."/>
        </authorList>
    </citation>
    <scope>NUCLEOTIDE SEQUENCE [LARGE SCALE GENOMIC DNA]</scope>
    <source>
        <strain evidence="8 9">DSM 2895</strain>
    </source>
</reference>
<dbReference type="RefSeq" id="WP_321167166.1">
    <property type="nucleotide sequence ID" value="NZ_LGUG01000004.1"/>
</dbReference>
<dbReference type="GeneID" id="42306697"/>
<evidence type="ECO:0000259" key="7">
    <source>
        <dbReference type="PROSITE" id="PS50850"/>
    </source>
</evidence>
<feature type="transmembrane region" description="Helical" evidence="6">
    <location>
        <begin position="105"/>
        <end position="131"/>
    </location>
</feature>
<feature type="transmembrane region" description="Helical" evidence="6">
    <location>
        <begin position="353"/>
        <end position="378"/>
    </location>
</feature>
<feature type="transmembrane region" description="Helical" evidence="6">
    <location>
        <begin position="415"/>
        <end position="438"/>
    </location>
</feature>
<feature type="transmembrane region" description="Helical" evidence="6">
    <location>
        <begin position="162"/>
        <end position="186"/>
    </location>
</feature>
<dbReference type="SUPFAM" id="SSF103473">
    <property type="entry name" value="MFS general substrate transporter"/>
    <property type="match status" value="1"/>
</dbReference>
<feature type="transmembrane region" description="Helical" evidence="6">
    <location>
        <begin position="384"/>
        <end position="403"/>
    </location>
</feature>
<keyword evidence="5 6" id="KW-0472">Membrane</keyword>
<dbReference type="EMBL" id="FNED01000018">
    <property type="protein sequence ID" value="SDJ45907.1"/>
    <property type="molecule type" value="Genomic_DNA"/>
</dbReference>
<evidence type="ECO:0000256" key="1">
    <source>
        <dbReference type="ARBA" id="ARBA00004651"/>
    </source>
</evidence>
<dbReference type="PROSITE" id="PS50850">
    <property type="entry name" value="MFS"/>
    <property type="match status" value="1"/>
</dbReference>
<dbReference type="InterPro" id="IPR036259">
    <property type="entry name" value="MFS_trans_sf"/>
</dbReference>
<keyword evidence="3 6" id="KW-0812">Transmembrane</keyword>
<dbReference type="Proteomes" id="UP000182836">
    <property type="component" value="Unassembled WGS sequence"/>
</dbReference>
<feature type="transmembrane region" description="Helical" evidence="6">
    <location>
        <begin position="38"/>
        <end position="61"/>
    </location>
</feature>
<sequence>MGSIHFFVNKKLYKVKIIEMEVFIINKREGIFSSRYRALTIGIILAVMAVAFEGLSVTTIAPVIAKNLQGMELYGWIFSAYLLAQILGTMIIGQQIDRSGPAFPFIFALFIFSIGLIIAAVTQSMLVLIIARALQGFGAGAILTCVYTSISLSYPDELRTKILAVFSSAYVLPALIGPYVAGIIAQYSSWRFVFWGIIPFIILAAFLSLPSFKGLKVKGVQNEGRRQTNLWAIQLTIGTGLLLSGLGMMPKFFGVILGIVGLILMIIPLRRFLPSGTFVACSGLPAMLASRGLFMACYTGTQSFLVLALTEVKGYASDTAGLIVASAALSWSTAAYIQARLDERDKGQGRRMRVLIGVFMMCVGIGVIVWVPIIGITLAVASQIIIGFGIGLAHPTSGAISFAQATEGTEGEVSASLQFVDSFTPGIVVGIGGALITISHTVGIAPYLGISAALGIQLILILISLLAAYQLPHIKK</sequence>
<evidence type="ECO:0000256" key="5">
    <source>
        <dbReference type="ARBA" id="ARBA00023136"/>
    </source>
</evidence>
<feature type="transmembrane region" description="Helical" evidence="6">
    <location>
        <begin position="252"/>
        <end position="273"/>
    </location>
</feature>
<comment type="subcellular location">
    <subcellularLocation>
        <location evidence="1">Cell membrane</location>
        <topology evidence="1">Multi-pass membrane protein</topology>
    </subcellularLocation>
</comment>
<feature type="transmembrane region" description="Helical" evidence="6">
    <location>
        <begin position="137"/>
        <end position="155"/>
    </location>
</feature>
<protein>
    <submittedName>
        <fullName evidence="8">Major Facilitator Superfamily protein</fullName>
    </submittedName>
</protein>
<feature type="transmembrane region" description="Helical" evidence="6">
    <location>
        <begin position="192"/>
        <end position="209"/>
    </location>
</feature>
<organism evidence="8 9">
    <name type="scientific">Aneurinibacillus migulanus</name>
    <name type="common">Bacillus migulanus</name>
    <dbReference type="NCBI Taxonomy" id="47500"/>
    <lineage>
        <taxon>Bacteria</taxon>
        <taxon>Bacillati</taxon>
        <taxon>Bacillota</taxon>
        <taxon>Bacilli</taxon>
        <taxon>Bacillales</taxon>
        <taxon>Paenibacillaceae</taxon>
        <taxon>Aneurinibacillus group</taxon>
        <taxon>Aneurinibacillus</taxon>
    </lineage>
</organism>
<keyword evidence="4 6" id="KW-1133">Transmembrane helix</keyword>
<proteinExistence type="predicted"/>
<feature type="transmembrane region" description="Helical" evidence="6">
    <location>
        <begin position="444"/>
        <end position="469"/>
    </location>
</feature>